<feature type="compositionally biased region" description="Pro residues" evidence="1">
    <location>
        <begin position="213"/>
        <end position="222"/>
    </location>
</feature>
<protein>
    <submittedName>
        <fullName evidence="4">Nuclease</fullName>
    </submittedName>
</protein>
<dbReference type="SUPFAM" id="SSF57783">
    <property type="entry name" value="Zinc beta-ribbon"/>
    <property type="match status" value="1"/>
</dbReference>
<keyword evidence="5" id="KW-1185">Reference proteome</keyword>
<dbReference type="GO" id="GO:0005694">
    <property type="term" value="C:chromosome"/>
    <property type="evidence" value="ECO:0007669"/>
    <property type="project" value="InterPro"/>
</dbReference>
<evidence type="ECO:0000259" key="3">
    <source>
        <dbReference type="PROSITE" id="PS50965"/>
    </source>
</evidence>
<evidence type="ECO:0000256" key="2">
    <source>
        <dbReference type="SAM" id="Phobius"/>
    </source>
</evidence>
<feature type="region of interest" description="Disordered" evidence="1">
    <location>
        <begin position="208"/>
        <end position="238"/>
    </location>
</feature>
<gene>
    <name evidence="4" type="ORF">E2F43_01585</name>
</gene>
<keyword evidence="2" id="KW-0472">Membrane</keyword>
<dbReference type="GO" id="GO:0003677">
    <property type="term" value="F:DNA binding"/>
    <property type="evidence" value="ECO:0007669"/>
    <property type="project" value="InterPro"/>
</dbReference>
<name>A0A4R5LUE4_9GAMM</name>
<keyword evidence="2" id="KW-0812">Transmembrane</keyword>
<proteinExistence type="predicted"/>
<evidence type="ECO:0000313" key="5">
    <source>
        <dbReference type="Proteomes" id="UP000295554"/>
    </source>
</evidence>
<feature type="domain" description="NERD" evidence="3">
    <location>
        <begin position="33"/>
        <end position="150"/>
    </location>
</feature>
<dbReference type="GO" id="GO:0006265">
    <property type="term" value="P:DNA topological change"/>
    <property type="evidence" value="ECO:0007669"/>
    <property type="project" value="InterPro"/>
</dbReference>
<evidence type="ECO:0000313" key="4">
    <source>
        <dbReference type="EMBL" id="TDG14961.1"/>
    </source>
</evidence>
<sequence length="275" mass="30821">MDFSPIIQQVYNALWYLIPLAILAGILKSPWFKGITGEFLVNTAARLFLAKDEYHLIKDVTLQTDDGTTQIDHIIVSRYGVFVIETKNMKGWIFGSANQKTWTQKIYKHTHKFQNPLDQNYKHVKTLEALLDIPASAIHSLVVFVGDSTFKTELPDNVVYAGGYIRYIKARHDVILSQADVETVTAEIEQLRLQRGFTTNRQHVNHLRQKKAPSPPAAPSIVPPITASTTSQSQKPCPKCGGTMILRTARKGKKAGNQFWGCATYPACRGVMKHA</sequence>
<dbReference type="AlphaFoldDB" id="A0A4R5LUE4"/>
<reference evidence="4 5" key="1">
    <citation type="submission" date="2019-03" db="EMBL/GenBank/DDBJ databases">
        <title>Seongchinamella monodicae gen. nov., sp. nov., a novel member of the Gammaproteobacteria isolated from a tidal mudflat of beach.</title>
        <authorList>
            <person name="Yang H.G."/>
            <person name="Kang J.W."/>
            <person name="Lee S.D."/>
        </authorList>
    </citation>
    <scope>NUCLEOTIDE SEQUENCE [LARGE SCALE GENOMIC DNA]</scope>
    <source>
        <strain evidence="4 5">GH4-78</strain>
    </source>
</reference>
<dbReference type="Gene3D" id="3.30.65.10">
    <property type="entry name" value="Bacterial Topoisomerase I, domain 1"/>
    <property type="match status" value="1"/>
</dbReference>
<accession>A0A4R5LUE4</accession>
<dbReference type="EMBL" id="SMSE01000001">
    <property type="protein sequence ID" value="TDG14961.1"/>
    <property type="molecule type" value="Genomic_DNA"/>
</dbReference>
<keyword evidence="2" id="KW-1133">Transmembrane helix</keyword>
<feature type="transmembrane region" description="Helical" evidence="2">
    <location>
        <begin position="6"/>
        <end position="27"/>
    </location>
</feature>
<dbReference type="Pfam" id="PF01396">
    <property type="entry name" value="Zn_ribbon_Top1"/>
    <property type="match status" value="1"/>
</dbReference>
<comment type="caution">
    <text evidence="4">The sequence shown here is derived from an EMBL/GenBank/DDBJ whole genome shotgun (WGS) entry which is preliminary data.</text>
</comment>
<dbReference type="InterPro" id="IPR011528">
    <property type="entry name" value="NERD"/>
</dbReference>
<dbReference type="GO" id="GO:0003916">
    <property type="term" value="F:DNA topoisomerase activity"/>
    <property type="evidence" value="ECO:0007669"/>
    <property type="project" value="InterPro"/>
</dbReference>
<dbReference type="RefSeq" id="WP_133209124.1">
    <property type="nucleotide sequence ID" value="NZ_SMSE01000001.1"/>
</dbReference>
<evidence type="ECO:0000256" key="1">
    <source>
        <dbReference type="SAM" id="MobiDB-lite"/>
    </source>
</evidence>
<dbReference type="Proteomes" id="UP000295554">
    <property type="component" value="Unassembled WGS sequence"/>
</dbReference>
<dbReference type="InterPro" id="IPR013498">
    <property type="entry name" value="Topo_IA_Znf"/>
</dbReference>
<organism evidence="4 5">
    <name type="scientific">Seongchinamella unica</name>
    <dbReference type="NCBI Taxonomy" id="2547392"/>
    <lineage>
        <taxon>Bacteria</taxon>
        <taxon>Pseudomonadati</taxon>
        <taxon>Pseudomonadota</taxon>
        <taxon>Gammaproteobacteria</taxon>
        <taxon>Cellvibrionales</taxon>
        <taxon>Halieaceae</taxon>
        <taxon>Seongchinamella</taxon>
    </lineage>
</organism>
<dbReference type="PROSITE" id="PS50965">
    <property type="entry name" value="NERD"/>
    <property type="match status" value="1"/>
</dbReference>
<dbReference type="OrthoDB" id="5782056at2"/>
<dbReference type="Pfam" id="PF08378">
    <property type="entry name" value="NERD"/>
    <property type="match status" value="1"/>
</dbReference>